<dbReference type="AlphaFoldDB" id="A0A8T2WUM8"/>
<feature type="non-terminal residue" evidence="1">
    <location>
        <position position="92"/>
    </location>
</feature>
<dbReference type="EMBL" id="JACEGQ020000016">
    <property type="protein sequence ID" value="KAH8485045.1"/>
    <property type="molecule type" value="Genomic_DNA"/>
</dbReference>
<accession>A0A8T2WUM8</accession>
<comment type="caution">
    <text evidence="1">The sequence shown here is derived from an EMBL/GenBank/DDBJ whole genome shotgun (WGS) entry which is preliminary data.</text>
</comment>
<reference evidence="1" key="1">
    <citation type="journal article" date="2021" name="J. Hered.">
        <title>Genome Assembly of Salicaceae Populus deltoides (Eastern Cottonwood) I-69 Based on Nanopore Sequencing and Hi-C Technologies.</title>
        <authorList>
            <person name="Bai S."/>
            <person name="Wu H."/>
            <person name="Zhang J."/>
            <person name="Pan Z."/>
            <person name="Zhao W."/>
            <person name="Li Z."/>
            <person name="Tong C."/>
        </authorList>
    </citation>
    <scope>NUCLEOTIDE SEQUENCE</scope>
    <source>
        <tissue evidence="1">Leaf</tissue>
    </source>
</reference>
<gene>
    <name evidence="1" type="ORF">H0E87_026718</name>
</gene>
<organism evidence="1 2">
    <name type="scientific">Populus deltoides</name>
    <name type="common">Eastern poplar</name>
    <name type="synonym">Eastern cottonwood</name>
    <dbReference type="NCBI Taxonomy" id="3696"/>
    <lineage>
        <taxon>Eukaryota</taxon>
        <taxon>Viridiplantae</taxon>
        <taxon>Streptophyta</taxon>
        <taxon>Embryophyta</taxon>
        <taxon>Tracheophyta</taxon>
        <taxon>Spermatophyta</taxon>
        <taxon>Magnoliopsida</taxon>
        <taxon>eudicotyledons</taxon>
        <taxon>Gunneridae</taxon>
        <taxon>Pentapetalae</taxon>
        <taxon>rosids</taxon>
        <taxon>fabids</taxon>
        <taxon>Malpighiales</taxon>
        <taxon>Salicaceae</taxon>
        <taxon>Saliceae</taxon>
        <taxon>Populus</taxon>
    </lineage>
</organism>
<proteinExistence type="predicted"/>
<keyword evidence="2" id="KW-1185">Reference proteome</keyword>
<protein>
    <submittedName>
        <fullName evidence="1">Uncharacterized protein</fullName>
    </submittedName>
</protein>
<evidence type="ECO:0000313" key="2">
    <source>
        <dbReference type="Proteomes" id="UP000807159"/>
    </source>
</evidence>
<dbReference type="Proteomes" id="UP000807159">
    <property type="component" value="Chromosome 16"/>
</dbReference>
<evidence type="ECO:0000313" key="1">
    <source>
        <dbReference type="EMBL" id="KAH8485045.1"/>
    </source>
</evidence>
<name>A0A8T2WUM8_POPDE</name>
<sequence length="92" mass="10449">MEAPYRRWRVGKMRKLAASGVVIWQCSCSSKELCEFRHSENLTLLNASEIEDVAYKIGTAALTRPYGTLRNRSLHMVNRSISNLLFVSTPCD</sequence>